<reference evidence="1 2" key="1">
    <citation type="submission" date="2016-10" db="EMBL/GenBank/DDBJ databases">
        <authorList>
            <person name="de Groot N.N."/>
        </authorList>
    </citation>
    <scope>NUCLEOTIDE SEQUENCE [LARGE SCALE GENOMIC DNA]</scope>
    <source>
        <strain evidence="1 2">DSM 26915</strain>
    </source>
</reference>
<evidence type="ECO:0000313" key="1">
    <source>
        <dbReference type="EMBL" id="SEG65034.1"/>
    </source>
</evidence>
<evidence type="ECO:0000313" key="2">
    <source>
        <dbReference type="Proteomes" id="UP000236752"/>
    </source>
</evidence>
<name>A0A1H6BWF7_9RHOB</name>
<organism evidence="1 2">
    <name type="scientific">Thalassococcus halodurans</name>
    <dbReference type="NCBI Taxonomy" id="373675"/>
    <lineage>
        <taxon>Bacteria</taxon>
        <taxon>Pseudomonadati</taxon>
        <taxon>Pseudomonadota</taxon>
        <taxon>Alphaproteobacteria</taxon>
        <taxon>Rhodobacterales</taxon>
        <taxon>Roseobacteraceae</taxon>
        <taxon>Thalassococcus</taxon>
    </lineage>
</organism>
<proteinExistence type="predicted"/>
<dbReference type="PANTHER" id="PTHR34290">
    <property type="entry name" value="SI:CH73-390P7.2"/>
    <property type="match status" value="1"/>
</dbReference>
<keyword evidence="2" id="KW-1185">Reference proteome</keyword>
<dbReference type="EMBL" id="FNUZ01000010">
    <property type="protein sequence ID" value="SEG65034.1"/>
    <property type="molecule type" value="Genomic_DNA"/>
</dbReference>
<dbReference type="InterPro" id="IPR044691">
    <property type="entry name" value="DCC1_Trx"/>
</dbReference>
<dbReference type="Proteomes" id="UP000236752">
    <property type="component" value="Unassembled WGS sequence"/>
</dbReference>
<dbReference type="Pfam" id="PF04134">
    <property type="entry name" value="DCC1-like"/>
    <property type="match status" value="1"/>
</dbReference>
<dbReference type="InterPro" id="IPR007263">
    <property type="entry name" value="DCC1-like"/>
</dbReference>
<dbReference type="AlphaFoldDB" id="A0A1H6BWF7"/>
<dbReference type="PANTHER" id="PTHR34290:SF2">
    <property type="entry name" value="OS04G0668800 PROTEIN"/>
    <property type="match status" value="1"/>
</dbReference>
<accession>A0A1H6BWF7</accession>
<gene>
    <name evidence="1" type="ORF">SAMN04488045_3832</name>
</gene>
<dbReference type="GO" id="GO:0015035">
    <property type="term" value="F:protein-disulfide reductase activity"/>
    <property type="evidence" value="ECO:0007669"/>
    <property type="project" value="InterPro"/>
</dbReference>
<sequence length="131" mass="14820">MLRMTRPLKVLYNDTCPICSREVDMYKSMTDAEHGNVTYCGLSTATYADYGLSADDAARRFYVVSDGQLVSGMDAFRMLWRQSSKTRWMATVTGLPVLRQLTGLLYDHGAAPILFAMHKRRERLGKSEKQG</sequence>
<protein>
    <submittedName>
        <fullName evidence="1">Predicted thiol-disulfide oxidoreductase YuxK, DCC family</fullName>
    </submittedName>
</protein>